<organism evidence="1 2">
    <name type="scientific">Mycobacterium mantenii</name>
    <dbReference type="NCBI Taxonomy" id="560555"/>
    <lineage>
        <taxon>Bacteria</taxon>
        <taxon>Bacillati</taxon>
        <taxon>Actinomycetota</taxon>
        <taxon>Actinomycetes</taxon>
        <taxon>Mycobacteriales</taxon>
        <taxon>Mycobacteriaceae</taxon>
        <taxon>Mycobacterium</taxon>
        <taxon>Mycobacterium avium complex (MAC)</taxon>
    </lineage>
</organism>
<gene>
    <name evidence="1" type="ORF">MMAN_33090</name>
</gene>
<dbReference type="Gene3D" id="1.10.357.10">
    <property type="entry name" value="Tetracycline Repressor, domain 2"/>
    <property type="match status" value="1"/>
</dbReference>
<keyword evidence="2" id="KW-1185">Reference proteome</keyword>
<sequence>MLLRAGAADASLRADVQAHDVVSSLIGIFLASRSPEQTGRMLDLLVAGVLPSSQFPPNVTLGSRSRSSVKLTSRSAKP</sequence>
<evidence type="ECO:0000313" key="2">
    <source>
        <dbReference type="Proteomes" id="UP000465812"/>
    </source>
</evidence>
<accession>A0ABN6ACP7</accession>
<dbReference type="EMBL" id="AP022590">
    <property type="protein sequence ID" value="BBY39175.1"/>
    <property type="molecule type" value="Genomic_DNA"/>
</dbReference>
<evidence type="ECO:0000313" key="1">
    <source>
        <dbReference type="EMBL" id="BBY39175.1"/>
    </source>
</evidence>
<name>A0ABN6ACP7_MYCNT</name>
<reference evidence="1 2" key="1">
    <citation type="journal article" date="2019" name="Emerg. Microbes Infect.">
        <title>Comprehensive subspecies identification of 175 nontuberculous mycobacteria species based on 7547 genomic profiles.</title>
        <authorList>
            <person name="Matsumoto Y."/>
            <person name="Kinjo T."/>
            <person name="Motooka D."/>
            <person name="Nabeya D."/>
            <person name="Jung N."/>
            <person name="Uechi K."/>
            <person name="Horii T."/>
            <person name="Iida T."/>
            <person name="Fujita J."/>
            <person name="Nakamura S."/>
        </authorList>
    </citation>
    <scope>NUCLEOTIDE SEQUENCE [LARGE SCALE GENOMIC DNA]</scope>
    <source>
        <strain evidence="1 2">JCM 18113</strain>
    </source>
</reference>
<evidence type="ECO:0008006" key="3">
    <source>
        <dbReference type="Google" id="ProtNLM"/>
    </source>
</evidence>
<proteinExistence type="predicted"/>
<protein>
    <recommendedName>
        <fullName evidence="3">TetR family transcriptional regulator</fullName>
    </recommendedName>
</protein>
<dbReference type="Proteomes" id="UP000465812">
    <property type="component" value="Chromosome"/>
</dbReference>